<evidence type="ECO:0000259" key="6">
    <source>
        <dbReference type="Pfam" id="PF04577"/>
    </source>
</evidence>
<dbReference type="AlphaFoldDB" id="A0AAV5D6H9"/>
<evidence type="ECO:0000313" key="7">
    <source>
        <dbReference type="EMBL" id="GJN06005.1"/>
    </source>
</evidence>
<proteinExistence type="predicted"/>
<reference evidence="7" key="2">
    <citation type="submission" date="2021-12" db="EMBL/GenBank/DDBJ databases">
        <title>Resequencing data analysis of finger millet.</title>
        <authorList>
            <person name="Hatakeyama M."/>
            <person name="Aluri S."/>
            <person name="Balachadran M.T."/>
            <person name="Sivarajan S.R."/>
            <person name="Poveda L."/>
            <person name="Shimizu-Inatsugi R."/>
            <person name="Schlapbach R."/>
            <person name="Sreeman S.M."/>
            <person name="Shimizu K.K."/>
        </authorList>
    </citation>
    <scope>NUCLEOTIDE SEQUENCE</scope>
</reference>
<evidence type="ECO:0000256" key="3">
    <source>
        <dbReference type="ARBA" id="ARBA00022676"/>
    </source>
</evidence>
<protein>
    <recommendedName>
        <fullName evidence="6">Glycosyltransferase 61 catalytic domain-containing protein</fullName>
    </recommendedName>
</protein>
<comment type="subcellular location">
    <subcellularLocation>
        <location evidence="1">Golgi apparatus membrane</location>
        <topology evidence="1">Single-pass type II membrane protein</topology>
    </subcellularLocation>
</comment>
<dbReference type="EMBL" id="BQKI01000012">
    <property type="protein sequence ID" value="GJN06005.1"/>
    <property type="molecule type" value="Genomic_DNA"/>
</dbReference>
<dbReference type="Pfam" id="PF04577">
    <property type="entry name" value="Glyco_transf_61"/>
    <property type="match status" value="1"/>
</dbReference>
<keyword evidence="3" id="KW-0328">Glycosyltransferase</keyword>
<evidence type="ECO:0000256" key="5">
    <source>
        <dbReference type="ARBA" id="ARBA00023180"/>
    </source>
</evidence>
<keyword evidence="5" id="KW-0325">Glycoprotein</keyword>
<dbReference type="PANTHER" id="PTHR20961:SF83">
    <property type="entry name" value="GLYCOSYLTRANSFERASE FAMILY 61 PROTEIN"/>
    <property type="match status" value="1"/>
</dbReference>
<name>A0AAV5D6H9_ELECO</name>
<evidence type="ECO:0000256" key="4">
    <source>
        <dbReference type="ARBA" id="ARBA00022679"/>
    </source>
</evidence>
<reference evidence="7" key="1">
    <citation type="journal article" date="2018" name="DNA Res.">
        <title>Multiple hybrid de novo genome assembly of finger millet, an orphan allotetraploid crop.</title>
        <authorList>
            <person name="Hatakeyama M."/>
            <person name="Aluri S."/>
            <person name="Balachadran M.T."/>
            <person name="Sivarajan S.R."/>
            <person name="Patrignani A."/>
            <person name="Gruter S."/>
            <person name="Poveda L."/>
            <person name="Shimizu-Inatsugi R."/>
            <person name="Baeten J."/>
            <person name="Francoijs K.J."/>
            <person name="Nataraja K.N."/>
            <person name="Reddy Y.A.N."/>
            <person name="Phadnis S."/>
            <person name="Ravikumar R.L."/>
            <person name="Schlapbach R."/>
            <person name="Sreeman S.M."/>
            <person name="Shimizu K.K."/>
        </authorList>
    </citation>
    <scope>NUCLEOTIDE SEQUENCE</scope>
</reference>
<sequence length="385" mass="43237">MVRCSSEGYFSESCVVDGDVRVKGTSLSVTLVVPTNNRSERHEWRIRPYAQRSVHNIRKVTVTQLPQDPSAAAPPCTVTYTVPAVLFAIGGHSGRNYFHDFADVLVPLFVASRRYAGEVQFLVSNIVQPQWLDKYKTLLHHLSKYELVHLDGDAHVRCFPRVTVGLHIHKLFSIVPESSTPGVGSRLTMPDFTHFLREAYALPRHAAAVNLAREPDKKKKKKKPRLLLIRREQYRRLEAAGFEAVVMEQRGDAPVSEQARAVNSFDAMVGVHGAALTNAAFLPPGAVLVQVVPYGKMESIAASEFGEPATDMGLMYLEYSVAVEESTLLEMLGPEHPAIRDPDSVHRDGWEKVDEFYLRKQDLRINVTRFAPTLARAFHHLRQQH</sequence>
<organism evidence="7 8">
    <name type="scientific">Eleusine coracana subsp. coracana</name>
    <dbReference type="NCBI Taxonomy" id="191504"/>
    <lineage>
        <taxon>Eukaryota</taxon>
        <taxon>Viridiplantae</taxon>
        <taxon>Streptophyta</taxon>
        <taxon>Embryophyta</taxon>
        <taxon>Tracheophyta</taxon>
        <taxon>Spermatophyta</taxon>
        <taxon>Magnoliopsida</taxon>
        <taxon>Liliopsida</taxon>
        <taxon>Poales</taxon>
        <taxon>Poaceae</taxon>
        <taxon>PACMAD clade</taxon>
        <taxon>Chloridoideae</taxon>
        <taxon>Cynodonteae</taxon>
        <taxon>Eleusininae</taxon>
        <taxon>Eleusine</taxon>
    </lineage>
</organism>
<dbReference type="GO" id="GO:0000139">
    <property type="term" value="C:Golgi membrane"/>
    <property type="evidence" value="ECO:0007669"/>
    <property type="project" value="UniProtKB-SubCell"/>
</dbReference>
<accession>A0AAV5D6H9</accession>
<dbReference type="GO" id="GO:0016763">
    <property type="term" value="F:pentosyltransferase activity"/>
    <property type="evidence" value="ECO:0007669"/>
    <property type="project" value="UniProtKB-ARBA"/>
</dbReference>
<feature type="domain" description="Glycosyltransferase 61 catalytic" evidence="6">
    <location>
        <begin position="97"/>
        <end position="289"/>
    </location>
</feature>
<keyword evidence="8" id="KW-1185">Reference proteome</keyword>
<dbReference type="PANTHER" id="PTHR20961">
    <property type="entry name" value="GLYCOSYLTRANSFERASE"/>
    <property type="match status" value="1"/>
</dbReference>
<keyword evidence="4" id="KW-0808">Transferase</keyword>
<comment type="pathway">
    <text evidence="2">Glycan metabolism.</text>
</comment>
<evidence type="ECO:0000256" key="1">
    <source>
        <dbReference type="ARBA" id="ARBA00004323"/>
    </source>
</evidence>
<comment type="caution">
    <text evidence="7">The sequence shown here is derived from an EMBL/GenBank/DDBJ whole genome shotgun (WGS) entry which is preliminary data.</text>
</comment>
<dbReference type="InterPro" id="IPR007657">
    <property type="entry name" value="Glycosyltransferase_61"/>
</dbReference>
<evidence type="ECO:0000256" key="2">
    <source>
        <dbReference type="ARBA" id="ARBA00004881"/>
    </source>
</evidence>
<dbReference type="Proteomes" id="UP001054889">
    <property type="component" value="Unassembled WGS sequence"/>
</dbReference>
<gene>
    <name evidence="7" type="primary">ga23688</name>
    <name evidence="7" type="ORF">PR202_ga23688</name>
</gene>
<dbReference type="InterPro" id="IPR049625">
    <property type="entry name" value="Glyco_transf_61_cat"/>
</dbReference>
<evidence type="ECO:0000313" key="8">
    <source>
        <dbReference type="Proteomes" id="UP001054889"/>
    </source>
</evidence>